<dbReference type="GO" id="GO:0046081">
    <property type="term" value="P:dUTP catabolic process"/>
    <property type="evidence" value="ECO:0007669"/>
    <property type="project" value="TreeGrafter"/>
</dbReference>
<dbReference type="SUPFAM" id="SSF101386">
    <property type="entry name" value="all-alpha NTP pyrophosphatases"/>
    <property type="match status" value="2"/>
</dbReference>
<dbReference type="NCBIfam" id="TIGR00444">
    <property type="entry name" value="mazG"/>
    <property type="match status" value="1"/>
</dbReference>
<dbReference type="STRING" id="59922.P9303_29381"/>
<feature type="compositionally biased region" description="Polar residues" evidence="1">
    <location>
        <begin position="179"/>
        <end position="193"/>
    </location>
</feature>
<feature type="domain" description="NTP pyrophosphohydrolase MazG-like" evidence="2">
    <location>
        <begin position="89"/>
        <end position="162"/>
    </location>
</feature>
<dbReference type="Pfam" id="PF03819">
    <property type="entry name" value="MazG"/>
    <property type="match status" value="2"/>
</dbReference>
<evidence type="ECO:0000313" key="3">
    <source>
        <dbReference type="EMBL" id="ABM79668.1"/>
    </source>
</evidence>
<dbReference type="PANTHER" id="PTHR30522">
    <property type="entry name" value="NUCLEOSIDE TRIPHOSPHATE PYROPHOSPHOHYDROLASE"/>
    <property type="match status" value="1"/>
</dbReference>
<dbReference type="CDD" id="cd11529">
    <property type="entry name" value="NTP-PPase_MazG_Cterm"/>
    <property type="match status" value="1"/>
</dbReference>
<dbReference type="InterPro" id="IPR011551">
    <property type="entry name" value="NTP_PyrPHydrolase_MazG"/>
</dbReference>
<dbReference type="GO" id="GO:0047429">
    <property type="term" value="F:nucleoside triphosphate diphosphatase activity"/>
    <property type="evidence" value="ECO:0007669"/>
    <property type="project" value="InterPro"/>
</dbReference>
<dbReference type="InterPro" id="IPR004518">
    <property type="entry name" value="MazG-like_dom"/>
</dbReference>
<evidence type="ECO:0000313" key="4">
    <source>
        <dbReference type="Proteomes" id="UP000002274"/>
    </source>
</evidence>
<dbReference type="NCBIfam" id="NF007113">
    <property type="entry name" value="PRK09562.1"/>
    <property type="match status" value="1"/>
</dbReference>
<dbReference type="CDD" id="cd11528">
    <property type="entry name" value="NTP-PPase_MazG_Nterm"/>
    <property type="match status" value="1"/>
</dbReference>
<dbReference type="GO" id="GO:0046047">
    <property type="term" value="P:TTP catabolic process"/>
    <property type="evidence" value="ECO:0007669"/>
    <property type="project" value="TreeGrafter"/>
</dbReference>
<proteinExistence type="predicted"/>
<dbReference type="BioCyc" id="PMAR59922:G1G80-2578-MONOMER"/>
<evidence type="ECO:0000259" key="2">
    <source>
        <dbReference type="Pfam" id="PF03819"/>
    </source>
</evidence>
<dbReference type="Proteomes" id="UP000002274">
    <property type="component" value="Chromosome"/>
</dbReference>
<dbReference type="EMBL" id="CP000554">
    <property type="protein sequence ID" value="ABM79668.1"/>
    <property type="molecule type" value="Genomic_DNA"/>
</dbReference>
<dbReference type="InterPro" id="IPR048011">
    <property type="entry name" value="NTP-PPase_MazG-like_C"/>
</dbReference>
<dbReference type="InterPro" id="IPR048015">
    <property type="entry name" value="NTP-PPase_MazG-like_N"/>
</dbReference>
<reference evidence="3 4" key="1">
    <citation type="journal article" date="2007" name="PLoS Genet.">
        <title>Patterns and implications of gene gain and loss in the evolution of Prochlorococcus.</title>
        <authorList>
            <person name="Kettler G.C."/>
            <person name="Martiny A.C."/>
            <person name="Huang K."/>
            <person name="Zucker J."/>
            <person name="Coleman M.L."/>
            <person name="Rodrigue S."/>
            <person name="Chen F."/>
            <person name="Lapidus A."/>
            <person name="Ferriera S."/>
            <person name="Johnson J."/>
            <person name="Steglich C."/>
            <person name="Church G.M."/>
            <person name="Richardson P."/>
            <person name="Chisholm S.W."/>
        </authorList>
    </citation>
    <scope>NUCLEOTIDE SEQUENCE [LARGE SCALE GENOMIC DNA]</scope>
    <source>
        <strain evidence="3 4">MIT 9303</strain>
    </source>
</reference>
<gene>
    <name evidence="3" type="ordered locus">P9303_29381</name>
</gene>
<dbReference type="PANTHER" id="PTHR30522:SF0">
    <property type="entry name" value="NUCLEOSIDE TRIPHOSPHATE PYROPHOSPHOHYDROLASE"/>
    <property type="match status" value="1"/>
</dbReference>
<dbReference type="Gene3D" id="1.10.287.1080">
    <property type="entry name" value="MazG-like"/>
    <property type="match status" value="2"/>
</dbReference>
<feature type="region of interest" description="Disordered" evidence="1">
    <location>
        <begin position="179"/>
        <end position="199"/>
    </location>
</feature>
<name>A2CDV8_PROM3</name>
<feature type="domain" description="NTP pyrophosphohydrolase MazG-like" evidence="2">
    <location>
        <begin position="235"/>
        <end position="271"/>
    </location>
</feature>
<accession>A2CDV8</accession>
<dbReference type="GO" id="GO:0006950">
    <property type="term" value="P:response to stress"/>
    <property type="evidence" value="ECO:0007669"/>
    <property type="project" value="UniProtKB-ARBA"/>
</dbReference>
<dbReference type="GO" id="GO:0046076">
    <property type="term" value="P:dTTP catabolic process"/>
    <property type="evidence" value="ECO:0007669"/>
    <property type="project" value="TreeGrafter"/>
</dbReference>
<sequence length="332" mass="36385">MSSCGLIPNQSCHCCSGWKPAFGYTSFSMAIPSPPNGIAGVIDEKVGQYKPMAMDAEQHLAPTEAIAELVNIVAQLRDPKGGCPWDLEQTHTSLIPCMLEEAHEVADAIRNGDDNHLSEELGDLLLQVVLHAQIANEEGRFNLEDIARSISAKLIRRHPHVFAEAVAIDSEAVRQSWESIKASEQPSSASKSPLSDRLRSKVRGQPALAGAMAISKKVANVGFEWNTIDGVWGKVQEEFEELKEAVEHEDQAHAQTELGDVLFTLVNVARWCGLNPEEGLAGTNQRFLDRFSRVEAALEGQLSGQSLTELEQLWQEAKAAIREEADDKKISN</sequence>
<organism evidence="3 4">
    <name type="scientific">Prochlorococcus marinus (strain MIT 9303)</name>
    <dbReference type="NCBI Taxonomy" id="59922"/>
    <lineage>
        <taxon>Bacteria</taxon>
        <taxon>Bacillati</taxon>
        <taxon>Cyanobacteriota</taxon>
        <taxon>Cyanophyceae</taxon>
        <taxon>Synechococcales</taxon>
        <taxon>Prochlorococcaceae</taxon>
        <taxon>Prochlorococcus</taxon>
    </lineage>
</organism>
<dbReference type="GO" id="GO:0046061">
    <property type="term" value="P:dATP catabolic process"/>
    <property type="evidence" value="ECO:0007669"/>
    <property type="project" value="TreeGrafter"/>
</dbReference>
<dbReference type="KEGG" id="pmf:P9303_29381"/>
<dbReference type="AlphaFoldDB" id="A2CDV8"/>
<dbReference type="HOGENOM" id="CLU_038356_0_1_3"/>
<dbReference type="GO" id="GO:0046052">
    <property type="term" value="P:UTP catabolic process"/>
    <property type="evidence" value="ECO:0007669"/>
    <property type="project" value="TreeGrafter"/>
</dbReference>
<dbReference type="GO" id="GO:0006203">
    <property type="term" value="P:dGTP catabolic process"/>
    <property type="evidence" value="ECO:0007669"/>
    <property type="project" value="TreeGrafter"/>
</dbReference>
<evidence type="ECO:0000256" key="1">
    <source>
        <dbReference type="SAM" id="MobiDB-lite"/>
    </source>
</evidence>
<protein>
    <submittedName>
        <fullName evidence="3">MazG family protein</fullName>
    </submittedName>
</protein>
<dbReference type="FunFam" id="1.10.287.1080:FF:000001">
    <property type="entry name" value="Nucleoside triphosphate pyrophosphohydrolase"/>
    <property type="match status" value="1"/>
</dbReference>